<gene>
    <name evidence="3" type="ORF">GS4_43_00170</name>
</gene>
<dbReference type="InterPro" id="IPR006311">
    <property type="entry name" value="TAT_signal"/>
</dbReference>
<dbReference type="PROSITE" id="PS51318">
    <property type="entry name" value="TAT"/>
    <property type="match status" value="1"/>
</dbReference>
<dbReference type="OrthoDB" id="4540215at2"/>
<dbReference type="EMBL" id="BANX01000043">
    <property type="protein sequence ID" value="GAC70891.1"/>
    <property type="molecule type" value="Genomic_DNA"/>
</dbReference>
<sequence>MKNHFLSRRAVTRSAVTAVAIAATLPLVTHGVASADTSTRLPAQTVTKKLADGSSITIARTNESARINPSMGGTPLHRNAWVSGRYTLSASDPKAKVGISAGYIVGCQLTLGANSTTDGTATAKSYQDISPETATVTAKTGAGVTLGPGQAANYYITDVEYKDAFGGKANTTSVSFPGSKGRLAYTNETMMINGCAGFAQARSYAKVQVTTESASQIVDVYGKPFSIG</sequence>
<name>M0QRF4_9ACTN</name>
<dbReference type="InterPro" id="IPR036435">
    <property type="entry name" value="Leukocidin/porin_MspA_sf"/>
</dbReference>
<feature type="signal peptide" evidence="2">
    <location>
        <begin position="1"/>
        <end position="35"/>
    </location>
</feature>
<feature type="chain" id="PRO_5004004153" description="MspA family protein" evidence="2">
    <location>
        <begin position="36"/>
        <end position="228"/>
    </location>
</feature>
<evidence type="ECO:0000256" key="1">
    <source>
        <dbReference type="ARBA" id="ARBA00022729"/>
    </source>
</evidence>
<protein>
    <recommendedName>
        <fullName evidence="5">MspA family protein</fullName>
    </recommendedName>
</protein>
<evidence type="ECO:0000313" key="4">
    <source>
        <dbReference type="Proteomes" id="UP000011666"/>
    </source>
</evidence>
<reference evidence="3 4" key="1">
    <citation type="submission" date="2013-01" db="EMBL/GenBank/DDBJ databases">
        <title>Whole genome shotgun sequence of Gordonia soli NBRC 108243.</title>
        <authorList>
            <person name="Isaki-Nakamura S."/>
            <person name="Hosoyama A."/>
            <person name="Tsuchikane K."/>
            <person name="Ando Y."/>
            <person name="Baba S."/>
            <person name="Ohji S."/>
            <person name="Hamada M."/>
            <person name="Tamura T."/>
            <person name="Yamazoe A."/>
            <person name="Yamazaki S."/>
            <person name="Fujita N."/>
        </authorList>
    </citation>
    <scope>NUCLEOTIDE SEQUENCE [LARGE SCALE GENOMIC DNA]</scope>
    <source>
        <strain evidence="3 4">NBRC 108243</strain>
    </source>
</reference>
<dbReference type="Pfam" id="PF09203">
    <property type="entry name" value="MspA"/>
    <property type="match status" value="1"/>
</dbReference>
<dbReference type="AlphaFoldDB" id="M0QRF4"/>
<organism evidence="3 4">
    <name type="scientific">Gordonia soli NBRC 108243</name>
    <dbReference type="NCBI Taxonomy" id="1223545"/>
    <lineage>
        <taxon>Bacteria</taxon>
        <taxon>Bacillati</taxon>
        <taxon>Actinomycetota</taxon>
        <taxon>Actinomycetes</taxon>
        <taxon>Mycobacteriales</taxon>
        <taxon>Gordoniaceae</taxon>
        <taxon>Gordonia</taxon>
    </lineage>
</organism>
<keyword evidence="4" id="KW-1185">Reference proteome</keyword>
<dbReference type="eggNOG" id="ENOG5033UEF">
    <property type="taxonomic scope" value="Bacteria"/>
</dbReference>
<dbReference type="Gene3D" id="2.60.40.1650">
    <property type="entry name" value="Porin MspA (Ig-like beta-sandwich domain)"/>
    <property type="match status" value="1"/>
</dbReference>
<comment type="caution">
    <text evidence="3">The sequence shown here is derived from an EMBL/GenBank/DDBJ whole genome shotgun (WGS) entry which is preliminary data.</text>
</comment>
<dbReference type="Gene3D" id="2.10.300.10">
    <property type="entry name" value="Porin MspA ribbon domain"/>
    <property type="match status" value="1"/>
</dbReference>
<dbReference type="InterPro" id="IPR015286">
    <property type="entry name" value="Porin_fam_mycobact-type"/>
</dbReference>
<dbReference type="Proteomes" id="UP000011666">
    <property type="component" value="Unassembled WGS sequence"/>
</dbReference>
<evidence type="ECO:0000313" key="3">
    <source>
        <dbReference type="EMBL" id="GAC70891.1"/>
    </source>
</evidence>
<evidence type="ECO:0000256" key="2">
    <source>
        <dbReference type="SAM" id="SignalP"/>
    </source>
</evidence>
<proteinExistence type="predicted"/>
<dbReference type="SUPFAM" id="SSF56959">
    <property type="entry name" value="Leukocidin-like"/>
    <property type="match status" value="1"/>
</dbReference>
<keyword evidence="1 2" id="KW-0732">Signal</keyword>
<dbReference type="RefSeq" id="WP_007625328.1">
    <property type="nucleotide sequence ID" value="NZ_BANX01000043.1"/>
</dbReference>
<accession>M0QRF4</accession>
<evidence type="ECO:0008006" key="5">
    <source>
        <dbReference type="Google" id="ProtNLM"/>
    </source>
</evidence>
<dbReference type="STRING" id="1223545.GS4_43_00170"/>